<reference evidence="13" key="4">
    <citation type="journal article" date="2020" name="Mol. Microbiol.">
        <title>The CWPS Rubik's cube: Linking diversity of cell wall polysaccharide structures with the encoded biosynthetic machinery of selected Lactococcus lactis strains.</title>
        <authorList>
            <person name="Mahony J."/>
            <person name="Frantzen C."/>
            <person name="Vinogradov E."/>
            <person name="Sadovskaya I."/>
            <person name="Theodorou I."/>
            <person name="Kelleher P."/>
            <person name="Chapot-Chartier M.P."/>
            <person name="Cambillau C."/>
            <person name="Holo H."/>
            <person name="van Sinderen D."/>
        </authorList>
    </citation>
    <scope>NUCLEOTIDE SEQUENCE</scope>
    <source>
        <strain evidence="13">223</strain>
    </source>
</reference>
<reference evidence="11" key="3">
    <citation type="journal article" date="2017" name="Genome Announc.">
        <title>Draft Genome Sequences of 24 Lactococcus lactis Strains.</title>
        <authorList>
            <person name="Backus L."/>
            <person name="Wels M."/>
            <person name="Boekhorst J."/>
            <person name="Dijkstra A.R."/>
            <person name="Beerthuyzen M."/>
            <person name="Kelly W.J."/>
            <person name="Siezen R.J."/>
            <person name="van Hijum S.A."/>
            <person name="Bachmann H."/>
        </authorList>
    </citation>
    <scope>NUCLEOTIDE SEQUENCE</scope>
    <source>
        <strain evidence="10">KF282</strain>
        <strain evidence="11">M20</strain>
        <strain evidence="12">N42</strain>
    </source>
</reference>
<feature type="domain" description="NADP-dependent oxidoreductase" evidence="7">
    <location>
        <begin position="17"/>
        <end position="261"/>
    </location>
</feature>
<dbReference type="CDD" id="cd19132">
    <property type="entry name" value="AKR_AKR5D1_E1"/>
    <property type="match status" value="1"/>
</dbReference>
<evidence type="ECO:0000313" key="11">
    <source>
        <dbReference type="EMBL" id="KSU20278.1"/>
    </source>
</evidence>
<dbReference type="PRINTS" id="PR00069">
    <property type="entry name" value="ALDKETRDTASE"/>
</dbReference>
<dbReference type="SUPFAM" id="SSF51430">
    <property type="entry name" value="NAD(P)-linked oxidoreductase"/>
    <property type="match status" value="1"/>
</dbReference>
<dbReference type="PIRSF" id="PIRSF000097">
    <property type="entry name" value="AKR"/>
    <property type="match status" value="1"/>
</dbReference>
<dbReference type="EMBL" id="CP031926">
    <property type="protein sequence ID" value="QRZ35031.1"/>
    <property type="molecule type" value="Genomic_DNA"/>
</dbReference>
<evidence type="ECO:0000256" key="3">
    <source>
        <dbReference type="ARBA" id="ARBA00023002"/>
    </source>
</evidence>
<evidence type="ECO:0000259" key="7">
    <source>
        <dbReference type="Pfam" id="PF00248"/>
    </source>
</evidence>
<evidence type="ECO:0000313" key="15">
    <source>
        <dbReference type="Proteomes" id="UP000053058"/>
    </source>
</evidence>
<reference evidence="8" key="6">
    <citation type="submission" date="2023-09" db="EMBL/GenBank/DDBJ databases">
        <title>Complete Genomes and Methylome analysis of Lactococcus lactis subs lactis strains.</title>
        <authorList>
            <person name="Fomenkov A."/>
            <person name="McDonnell B."/>
            <person name="Sun L."/>
            <person name="Van Sinderen D."/>
            <person name="Roberts R.J."/>
        </authorList>
    </citation>
    <scope>NUCLEOTIDE SEQUENCE</scope>
    <source>
        <strain evidence="8">229</strain>
    </source>
</reference>
<dbReference type="RefSeq" id="WP_003131024.1">
    <property type="nucleotide sequence ID" value="NZ_CAKMCT010000004.1"/>
</dbReference>
<dbReference type="Proteomes" id="UP000052991">
    <property type="component" value="Unassembled WGS sequence"/>
</dbReference>
<dbReference type="Gene3D" id="3.20.20.100">
    <property type="entry name" value="NADP-dependent oxidoreductase domain"/>
    <property type="match status" value="1"/>
</dbReference>
<dbReference type="PROSITE" id="PS00798">
    <property type="entry name" value="ALDOKETO_REDUCTASE_1"/>
    <property type="match status" value="1"/>
</dbReference>
<organism evidence="11 16">
    <name type="scientific">Lactococcus lactis subsp. lactis</name>
    <name type="common">Streptococcus lactis</name>
    <dbReference type="NCBI Taxonomy" id="1360"/>
    <lineage>
        <taxon>Bacteria</taxon>
        <taxon>Bacillati</taxon>
        <taxon>Bacillota</taxon>
        <taxon>Bacilli</taxon>
        <taxon>Lactobacillales</taxon>
        <taxon>Streptococcaceae</taxon>
        <taxon>Lactococcus</taxon>
    </lineage>
</organism>
<evidence type="ECO:0000313" key="8">
    <source>
        <dbReference type="EMBL" id="ARD96266.1"/>
    </source>
</evidence>
<name>A0A0V8DVU9_LACLL</name>
<dbReference type="PANTHER" id="PTHR43827">
    <property type="entry name" value="2,5-DIKETO-D-GLUCONIC ACID REDUCTASE"/>
    <property type="match status" value="1"/>
</dbReference>
<keyword evidence="3" id="KW-0560">Oxidoreductase</keyword>
<dbReference type="AlphaFoldDB" id="A0A0V8DVU9"/>
<evidence type="ECO:0000313" key="13">
    <source>
        <dbReference type="EMBL" id="QRZ35031.1"/>
    </source>
</evidence>
<evidence type="ECO:0000313" key="14">
    <source>
        <dbReference type="Proteomes" id="UP000052991"/>
    </source>
</evidence>
<dbReference type="Pfam" id="PF00248">
    <property type="entry name" value="Aldo_ket_red"/>
    <property type="match status" value="1"/>
</dbReference>
<feature type="active site" description="Proton donor" evidence="4">
    <location>
        <position position="51"/>
    </location>
</feature>
<dbReference type="PATRIC" id="fig|1360.100.peg.1018"/>
<dbReference type="EMBL" id="CP090823">
    <property type="protein sequence ID" value="ARD96266.1"/>
    <property type="molecule type" value="Genomic_DNA"/>
</dbReference>
<dbReference type="OMA" id="FMTMKAA"/>
<dbReference type="GO" id="GO:0016616">
    <property type="term" value="F:oxidoreductase activity, acting on the CH-OH group of donors, NAD or NADP as acceptor"/>
    <property type="evidence" value="ECO:0007669"/>
    <property type="project" value="UniProtKB-ARBA"/>
</dbReference>
<evidence type="ECO:0000256" key="1">
    <source>
        <dbReference type="ARBA" id="ARBA00007905"/>
    </source>
</evidence>
<accession>A0A0V8DVU9</accession>
<evidence type="ECO:0000313" key="9">
    <source>
        <dbReference type="EMBL" id="ARD98962.1"/>
    </source>
</evidence>
<dbReference type="FunFam" id="3.20.20.100:FF:000015">
    <property type="entry name" value="Oxidoreductase, aldo/keto reductase family"/>
    <property type="match status" value="1"/>
</dbReference>
<dbReference type="Proteomes" id="UP000192085">
    <property type="component" value="Chromosome"/>
</dbReference>
<gene>
    <name evidence="10" type="ORF">KF282_0763</name>
    <name evidence="13" type="ORF">LL223_1379</name>
    <name evidence="8" type="ORF">LL229_1385</name>
    <name evidence="9" type="ORF">LL275_1333</name>
    <name evidence="11" type="ORF">M20_1559</name>
    <name evidence="12" type="ORF">N42_1411</name>
</gene>
<dbReference type="Proteomes" id="UP000053719">
    <property type="component" value="Unassembled WGS sequence"/>
</dbReference>
<comment type="similarity">
    <text evidence="1">Belongs to the aldo/keto reductase family.</text>
</comment>
<evidence type="ECO:0000256" key="6">
    <source>
        <dbReference type="PIRSR" id="PIRSR000097-3"/>
    </source>
</evidence>
<evidence type="ECO:0000256" key="5">
    <source>
        <dbReference type="PIRSR" id="PIRSR000097-2"/>
    </source>
</evidence>
<keyword evidence="2" id="KW-0521">NADP</keyword>
<dbReference type="InterPro" id="IPR023210">
    <property type="entry name" value="NADP_OxRdtase_dom"/>
</dbReference>
<dbReference type="InterPro" id="IPR036812">
    <property type="entry name" value="NAD(P)_OxRdtase_dom_sf"/>
</dbReference>
<reference evidence="9 17" key="2">
    <citation type="journal article" date="2017" name="BMC Genomics">
        <title>Comparative and functional genomics of the Lactococcus lactis taxon; insights into evolution and niche adaptation.</title>
        <authorList>
            <person name="Kelleher P."/>
            <person name="Bottacini F."/>
            <person name="Mahony J."/>
            <person name="Kilcawley K.N."/>
            <person name="van Sinderen D."/>
        </authorList>
    </citation>
    <scope>NUCLEOTIDE SEQUENCE [LARGE SCALE GENOMIC DNA]</scope>
    <source>
        <strain evidence="9 17">275</strain>
    </source>
</reference>
<sequence length="280" mass="32157">MIEQEKYTLNDGHLIPKIGLGTFQIRGYEGVEQILTAIQSGYRLLDTSTNYDSEGAVGEAIRRSGIPRSNFFVTTKLPGKYHHFEDALKMIEESLLRTGLSYFDLYLIHWPLPKRDNYVEAWKALIAAKKRGLVRSIGVSNFEEDHLDKIIQETGVIPAINQNEIHPYWPQEKLLKINKKYGILTEAWSPLGRGSKELEESLIQNIAQKYGKDTGQIILRWQVERGIIPIVKATSPEHQRRNIDIFDFSLSSEEINKITALKQENGRVDNQDPNEYEEFV</sequence>
<feature type="site" description="Lowers pKa of active site Tyr" evidence="6">
    <location>
        <position position="76"/>
    </location>
</feature>
<dbReference type="EMBL" id="LKLW01000090">
    <property type="protein sequence ID" value="KSU26473.1"/>
    <property type="molecule type" value="Genomic_DNA"/>
</dbReference>
<dbReference type="InterPro" id="IPR018170">
    <property type="entry name" value="Aldo/ket_reductase_CS"/>
</dbReference>
<feature type="binding site" evidence="5">
    <location>
        <position position="109"/>
    </location>
    <ligand>
        <name>substrate</name>
    </ligand>
</feature>
<dbReference type="EMBL" id="CP015897">
    <property type="protein sequence ID" value="ARD98962.1"/>
    <property type="molecule type" value="Genomic_DNA"/>
</dbReference>
<dbReference type="Proteomes" id="UP000663169">
    <property type="component" value="Chromosome"/>
</dbReference>
<dbReference type="InterPro" id="IPR020471">
    <property type="entry name" value="AKR"/>
</dbReference>
<dbReference type="EMBL" id="LKLU01000091">
    <property type="protein sequence ID" value="KSU20278.1"/>
    <property type="molecule type" value="Genomic_DNA"/>
</dbReference>
<evidence type="ECO:0000313" key="17">
    <source>
        <dbReference type="Proteomes" id="UP000192085"/>
    </source>
</evidence>
<evidence type="ECO:0000256" key="4">
    <source>
        <dbReference type="PIRSR" id="PIRSR000097-1"/>
    </source>
</evidence>
<protein>
    <submittedName>
        <fullName evidence="8 9">Aldo/keto reductase</fullName>
    </submittedName>
    <submittedName>
        <fullName evidence="11">Oxidoreductase of aldo/keto reductase family subgroup 1</fullName>
    </submittedName>
</protein>
<reference evidence="14 15" key="1">
    <citation type="submission" date="2015-10" db="EMBL/GenBank/DDBJ databases">
        <title>Draft Genome Sequences of 11 Lactococcus lactis subspecies cremoris strains.</title>
        <authorList>
            <person name="Wels M."/>
            <person name="Backus L."/>
            <person name="Boekhorst J."/>
            <person name="Dijkstra A."/>
            <person name="Beerthuizen M."/>
            <person name="Kelly W."/>
            <person name="Siezen R."/>
            <person name="Bachmann H."/>
            <person name="Van Hijum S."/>
        </authorList>
    </citation>
    <scope>NUCLEOTIDE SEQUENCE [LARGE SCALE GENOMIC DNA]</scope>
    <source>
        <strain evidence="15">KF282</strain>
        <strain evidence="16">M20</strain>
        <strain evidence="14">N42</strain>
    </source>
</reference>
<evidence type="ECO:0000256" key="2">
    <source>
        <dbReference type="ARBA" id="ARBA00022857"/>
    </source>
</evidence>
<reference evidence="13" key="5">
    <citation type="submission" date="2023-04" db="EMBL/GenBank/DDBJ databases">
        <authorList>
            <person name="McDonnell B."/>
        </authorList>
    </citation>
    <scope>NUCLEOTIDE SEQUENCE</scope>
    <source>
        <strain evidence="13">223</strain>
    </source>
</reference>
<dbReference type="Proteomes" id="UP001055586">
    <property type="component" value="Chromosome"/>
</dbReference>
<evidence type="ECO:0000313" key="12">
    <source>
        <dbReference type="EMBL" id="KSU26473.1"/>
    </source>
</evidence>
<dbReference type="PROSITE" id="PS00062">
    <property type="entry name" value="ALDOKETO_REDUCTASE_2"/>
    <property type="match status" value="1"/>
</dbReference>
<evidence type="ECO:0000313" key="10">
    <source>
        <dbReference type="EMBL" id="KSU07216.1"/>
    </source>
</evidence>
<evidence type="ECO:0000313" key="16">
    <source>
        <dbReference type="Proteomes" id="UP000053719"/>
    </source>
</evidence>
<dbReference type="Proteomes" id="UP000053058">
    <property type="component" value="Unassembled WGS sequence"/>
</dbReference>
<dbReference type="EMBL" id="LKLN01000012">
    <property type="protein sequence ID" value="KSU07216.1"/>
    <property type="molecule type" value="Genomic_DNA"/>
</dbReference>
<proteinExistence type="inferred from homology"/>
<dbReference type="PANTHER" id="PTHR43827:SF3">
    <property type="entry name" value="NADP-DEPENDENT OXIDOREDUCTASE DOMAIN-CONTAINING PROTEIN"/>
    <property type="match status" value="1"/>
</dbReference>